<dbReference type="Proteomes" id="UP000259173">
    <property type="component" value="Unassembled WGS sequence"/>
</dbReference>
<reference evidence="1 2" key="1">
    <citation type="journal article" date="2018" name="Nat. Biotechnol.">
        <title>A standardized bacterial taxonomy based on genome phylogeny substantially revises the tree of life.</title>
        <authorList>
            <person name="Parks D.H."/>
            <person name="Chuvochina M."/>
            <person name="Waite D.W."/>
            <person name="Rinke C."/>
            <person name="Skarshewski A."/>
            <person name="Chaumeil P.A."/>
            <person name="Hugenholtz P."/>
        </authorList>
    </citation>
    <scope>NUCLEOTIDE SEQUENCE [LARGE SCALE GENOMIC DNA]</scope>
    <source>
        <strain evidence="1">UBA8557</strain>
    </source>
</reference>
<evidence type="ECO:0000313" key="2">
    <source>
        <dbReference type="Proteomes" id="UP000259173"/>
    </source>
</evidence>
<protein>
    <submittedName>
        <fullName evidence="1">Uncharacterized protein</fullName>
    </submittedName>
</protein>
<evidence type="ECO:0000313" key="1">
    <source>
        <dbReference type="EMBL" id="HAE93174.1"/>
    </source>
</evidence>
<name>A0A3B9KXB4_9PROT</name>
<accession>A0A3B9KXB4</accession>
<gene>
    <name evidence="1" type="ORF">DCG65_01350</name>
</gene>
<dbReference type="AlphaFoldDB" id="A0A3B9KXB4"/>
<organism evidence="1 2">
    <name type="scientific">Hyphomonas atlantica</name>
    <dbReference type="NCBI Taxonomy" id="1280948"/>
    <lineage>
        <taxon>Bacteria</taxon>
        <taxon>Pseudomonadati</taxon>
        <taxon>Pseudomonadota</taxon>
        <taxon>Alphaproteobacteria</taxon>
        <taxon>Hyphomonadales</taxon>
        <taxon>Hyphomonadaceae</taxon>
        <taxon>Hyphomonas</taxon>
    </lineage>
</organism>
<dbReference type="EMBL" id="DMBR01000038">
    <property type="protein sequence ID" value="HAE93174.1"/>
    <property type="molecule type" value="Genomic_DNA"/>
</dbReference>
<comment type="caution">
    <text evidence="1">The sequence shown here is derived from an EMBL/GenBank/DDBJ whole genome shotgun (WGS) entry which is preliminary data.</text>
</comment>
<sequence>MPKFSECPSPDQYLAGALQHRALHFSLGYRPPSPQTILRAPIITMTRHDICYQKTIHADDFVR</sequence>
<proteinExistence type="predicted"/>